<sequence>MKLLPPLDVVQGEDVVVFHLKSEGTAKSGKSFNNEYIFTFRFEGERILSIREFVDSGYAAEWFAGAGEEV</sequence>
<dbReference type="InterPro" id="IPR032710">
    <property type="entry name" value="NTF2-like_dom_sf"/>
</dbReference>
<evidence type="ECO:0008006" key="3">
    <source>
        <dbReference type="Google" id="ProtNLM"/>
    </source>
</evidence>
<accession>A0AAD7C0F4</accession>
<keyword evidence="2" id="KW-1185">Reference proteome</keyword>
<dbReference type="SUPFAM" id="SSF54427">
    <property type="entry name" value="NTF2-like"/>
    <property type="match status" value="1"/>
</dbReference>
<comment type="caution">
    <text evidence="1">The sequence shown here is derived from an EMBL/GenBank/DDBJ whole genome shotgun (WGS) entry which is preliminary data.</text>
</comment>
<protein>
    <recommendedName>
        <fullName evidence="3">SnoaL-like domain-containing protein</fullName>
    </recommendedName>
</protein>
<dbReference type="Gene3D" id="3.10.450.50">
    <property type="match status" value="1"/>
</dbReference>
<reference evidence="1" key="1">
    <citation type="submission" date="2023-03" db="EMBL/GenBank/DDBJ databases">
        <title>Massive genome expansion in bonnet fungi (Mycena s.s.) driven by repeated elements and novel gene families across ecological guilds.</title>
        <authorList>
            <consortium name="Lawrence Berkeley National Laboratory"/>
            <person name="Harder C.B."/>
            <person name="Miyauchi S."/>
            <person name="Viragh M."/>
            <person name="Kuo A."/>
            <person name="Thoen E."/>
            <person name="Andreopoulos B."/>
            <person name="Lu D."/>
            <person name="Skrede I."/>
            <person name="Drula E."/>
            <person name="Henrissat B."/>
            <person name="Morin E."/>
            <person name="Kohler A."/>
            <person name="Barry K."/>
            <person name="LaButti K."/>
            <person name="Morin E."/>
            <person name="Salamov A."/>
            <person name="Lipzen A."/>
            <person name="Mereny Z."/>
            <person name="Hegedus B."/>
            <person name="Baldrian P."/>
            <person name="Stursova M."/>
            <person name="Weitz H."/>
            <person name="Taylor A."/>
            <person name="Grigoriev I.V."/>
            <person name="Nagy L.G."/>
            <person name="Martin F."/>
            <person name="Kauserud H."/>
        </authorList>
    </citation>
    <scope>NUCLEOTIDE SEQUENCE</scope>
    <source>
        <strain evidence="1">9284</strain>
    </source>
</reference>
<organism evidence="1 2">
    <name type="scientific">Roridomyces roridus</name>
    <dbReference type="NCBI Taxonomy" id="1738132"/>
    <lineage>
        <taxon>Eukaryota</taxon>
        <taxon>Fungi</taxon>
        <taxon>Dikarya</taxon>
        <taxon>Basidiomycota</taxon>
        <taxon>Agaricomycotina</taxon>
        <taxon>Agaricomycetes</taxon>
        <taxon>Agaricomycetidae</taxon>
        <taxon>Agaricales</taxon>
        <taxon>Marasmiineae</taxon>
        <taxon>Mycenaceae</taxon>
        <taxon>Roridomyces</taxon>
    </lineage>
</organism>
<dbReference type="AlphaFoldDB" id="A0AAD7C0F4"/>
<dbReference type="EMBL" id="JARKIF010000007">
    <property type="protein sequence ID" value="KAJ7635337.1"/>
    <property type="molecule type" value="Genomic_DNA"/>
</dbReference>
<dbReference type="Proteomes" id="UP001221142">
    <property type="component" value="Unassembled WGS sequence"/>
</dbReference>
<evidence type="ECO:0000313" key="1">
    <source>
        <dbReference type="EMBL" id="KAJ7635337.1"/>
    </source>
</evidence>
<proteinExistence type="predicted"/>
<name>A0AAD7C0F4_9AGAR</name>
<evidence type="ECO:0000313" key="2">
    <source>
        <dbReference type="Proteomes" id="UP001221142"/>
    </source>
</evidence>
<gene>
    <name evidence="1" type="ORF">FB45DRAFT_911309</name>
</gene>